<dbReference type="KEGG" id="pdm:ADU72_0901"/>
<dbReference type="GeneID" id="57277155"/>
<evidence type="ECO:0008006" key="14">
    <source>
        <dbReference type="Google" id="ProtNLM"/>
    </source>
</evidence>
<dbReference type="OrthoDB" id="2329161at2"/>
<dbReference type="NCBIfam" id="NF033529">
    <property type="entry name" value="transpos_ISLre2"/>
    <property type="match status" value="1"/>
</dbReference>
<evidence type="ECO:0000313" key="12">
    <source>
        <dbReference type="Proteomes" id="UP000076244"/>
    </source>
</evidence>
<gene>
    <name evidence="2" type="ORF">ADU70_0481</name>
    <name evidence="3" type="ORF">ADU70_0873</name>
    <name evidence="4" type="ORF">ADU70_0917</name>
    <name evidence="5" type="ORF">ADU70_1376</name>
    <name evidence="6" type="ORF">ADU70_1792</name>
    <name evidence="7" type="ORF">ADU72_0190</name>
    <name evidence="8" type="ORF">ADU72_0901</name>
    <name evidence="9" type="ORF">ADU72_1323</name>
    <name evidence="10" type="ORF">ADU72_1800</name>
    <name evidence="11" type="ORF">ADU72_1850</name>
</gene>
<dbReference type="EMBL" id="CP012275">
    <property type="protein sequence ID" value="AMV62367.1"/>
    <property type="molecule type" value="Genomic_DNA"/>
</dbReference>
<dbReference type="RefSeq" id="WP_056986623.1">
    <property type="nucleotide sequence ID" value="NZ_BJLT01000168.1"/>
</dbReference>
<organism evidence="5 13">
    <name type="scientific">Pediococcus damnosus</name>
    <dbReference type="NCBI Taxonomy" id="51663"/>
    <lineage>
        <taxon>Bacteria</taxon>
        <taxon>Bacillati</taxon>
        <taxon>Bacillota</taxon>
        <taxon>Bacilli</taxon>
        <taxon>Lactobacillales</taxon>
        <taxon>Lactobacillaceae</taxon>
        <taxon>Pediococcus</taxon>
    </lineage>
</organism>
<proteinExistence type="inferred from homology"/>
<name>A0A0R2H2D9_9LACO</name>
<comment type="similarity">
    <text evidence="1">Belongs to the UPF0236 family.</text>
</comment>
<reference evidence="12 13" key="1">
    <citation type="journal article" date="2016" name="PLoS ONE">
        <title>The Identification of Novel Diagnostic Marker Genes for the Detection of Beer Spoiling Pediococcus damnosus Strains Using the BlAst Diagnostic Gene findEr.</title>
        <authorList>
            <person name="Behr J."/>
            <person name="Geissler A.J."/>
            <person name="Schmid J."/>
            <person name="Zehe A."/>
            <person name="Vogel R.F."/>
        </authorList>
    </citation>
    <scope>NUCLEOTIDE SEQUENCE [LARGE SCALE GENOMIC DNA]</scope>
    <source>
        <strain evidence="5 13">TMW 2.1533</strain>
        <strain evidence="7 12">TMW 2.1535</strain>
    </source>
</reference>
<evidence type="ECO:0000313" key="13">
    <source>
        <dbReference type="Proteomes" id="UP000076405"/>
    </source>
</evidence>
<evidence type="ECO:0000313" key="5">
    <source>
        <dbReference type="EMBL" id="AMV62862.1"/>
    </source>
</evidence>
<protein>
    <recommendedName>
        <fullName evidence="14">ISLre2 family transposase</fullName>
    </recommendedName>
</protein>
<dbReference type="EMBL" id="CP012275">
    <property type="protein sequence ID" value="AMV62862.1"/>
    <property type="molecule type" value="Genomic_DNA"/>
</dbReference>
<dbReference type="Proteomes" id="UP000076244">
    <property type="component" value="Chromosome"/>
</dbReference>
<accession>A0A0R2H2D9</accession>
<dbReference type="KEGG" id="pdm:ADU72_1323"/>
<keyword evidence="12" id="KW-1185">Reference proteome</keyword>
<sequence>MSQILTEIMTVLKDSNNLFDAEQNLMMQCQTLIATALGQALEDLDDLLIGETEYQEIVGKRERTLNFMCGAVTFKRRLVKLTDKKYVFPLDRYLQLIPRSRFSPLMVEKVAKLASHSVLRTTALAVNLLTPLSISHQKVGQLYQTAGTQCEKQREETTLVTVAKKRQVPYLYLEGDAFCVAIKAKHHHKNIFVHRLQLTEGITQNGQRRQTLNRHVFTGLNRRVVFKQAQDYLSQNYDLQHTTVITGSDNGSGYEPSCFDELAIGAKKHEHFLDCYHLNRKIRKRLSMMPKKLQNMLFQAVHNWDSDQIQVILDTCESIASDTDSLESIQLLRRYLKRNWNYLKPAVERSLTAENVCLGGCESNHRRFTYRLKHQGRSWSIPGLKAMVNVITSEINGQLEAAMLNVPAASPINVKPVNISASHFLKQPFTQHQGIKHGSLHLDAATSSAMGNLVKIIS</sequence>
<dbReference type="KEGG" id="pdm:ADU72_1800"/>
<dbReference type="EMBL" id="CP012275">
    <property type="protein sequence ID" value="AMV62411.1"/>
    <property type="molecule type" value="Genomic_DNA"/>
</dbReference>
<evidence type="ECO:0000313" key="2">
    <source>
        <dbReference type="EMBL" id="AMV61981.1"/>
    </source>
</evidence>
<evidence type="ECO:0000313" key="3">
    <source>
        <dbReference type="EMBL" id="AMV62367.1"/>
    </source>
</evidence>
<dbReference type="Pfam" id="PF06782">
    <property type="entry name" value="UPF0236"/>
    <property type="match status" value="1"/>
</dbReference>
<dbReference type="KEGG" id="pdm:ADU72_0190"/>
<dbReference type="Proteomes" id="UP000076405">
    <property type="component" value="Chromosome"/>
</dbReference>
<dbReference type="EMBL" id="CP012288">
    <property type="protein sequence ID" value="AMV66842.1"/>
    <property type="molecule type" value="Genomic_DNA"/>
</dbReference>
<dbReference type="InterPro" id="IPR009620">
    <property type="entry name" value="UPF0236"/>
</dbReference>
<evidence type="ECO:0000313" key="9">
    <source>
        <dbReference type="EMBL" id="AMV67254.1"/>
    </source>
</evidence>
<dbReference type="EMBL" id="CP012275">
    <property type="protein sequence ID" value="AMV63262.1"/>
    <property type="molecule type" value="Genomic_DNA"/>
</dbReference>
<evidence type="ECO:0000256" key="1">
    <source>
        <dbReference type="ARBA" id="ARBA00006539"/>
    </source>
</evidence>
<dbReference type="EMBL" id="CP012288">
    <property type="protein sequence ID" value="AMV67725.1"/>
    <property type="molecule type" value="Genomic_DNA"/>
</dbReference>
<dbReference type="EMBL" id="CP012288">
    <property type="protein sequence ID" value="AMV67254.1"/>
    <property type="molecule type" value="Genomic_DNA"/>
</dbReference>
<evidence type="ECO:0000313" key="11">
    <source>
        <dbReference type="EMBL" id="AMV67773.1"/>
    </source>
</evidence>
<dbReference type="KEGG" id="pdm:ADU72_1850"/>
<dbReference type="EMBL" id="CP012275">
    <property type="protein sequence ID" value="AMV61981.1"/>
    <property type="molecule type" value="Genomic_DNA"/>
</dbReference>
<dbReference type="AlphaFoldDB" id="A0A0R2H2D9"/>
<evidence type="ECO:0000313" key="4">
    <source>
        <dbReference type="EMBL" id="AMV62411.1"/>
    </source>
</evidence>
<dbReference type="EMBL" id="CP012288">
    <property type="protein sequence ID" value="AMV67773.1"/>
    <property type="molecule type" value="Genomic_DNA"/>
</dbReference>
<evidence type="ECO:0000313" key="6">
    <source>
        <dbReference type="EMBL" id="AMV63262.1"/>
    </source>
</evidence>
<evidence type="ECO:0000313" key="10">
    <source>
        <dbReference type="EMBL" id="AMV67725.1"/>
    </source>
</evidence>
<dbReference type="EMBL" id="CP012288">
    <property type="protein sequence ID" value="AMV66139.1"/>
    <property type="molecule type" value="Genomic_DNA"/>
</dbReference>
<evidence type="ECO:0000313" key="8">
    <source>
        <dbReference type="EMBL" id="AMV66842.1"/>
    </source>
</evidence>
<evidence type="ECO:0000313" key="7">
    <source>
        <dbReference type="EMBL" id="AMV66139.1"/>
    </source>
</evidence>